<dbReference type="GO" id="GO:0004519">
    <property type="term" value="F:endonuclease activity"/>
    <property type="evidence" value="ECO:0007669"/>
    <property type="project" value="UniProtKB-KW"/>
</dbReference>
<protein>
    <submittedName>
        <fullName evidence="2">Endonuclease/exonuclease/phosphatase family protein</fullName>
    </submittedName>
</protein>
<dbReference type="InterPro" id="IPR051916">
    <property type="entry name" value="GPI-anchor_lipid_remodeler"/>
</dbReference>
<evidence type="ECO:0000313" key="3">
    <source>
        <dbReference type="Proteomes" id="UP000664779"/>
    </source>
</evidence>
<dbReference type="PANTHER" id="PTHR14859">
    <property type="entry name" value="CALCOFLUOR WHITE HYPERSENSITIVE PROTEIN PRECURSOR"/>
    <property type="match status" value="1"/>
</dbReference>
<proteinExistence type="predicted"/>
<dbReference type="Proteomes" id="UP000664779">
    <property type="component" value="Unassembled WGS sequence"/>
</dbReference>
<dbReference type="InterPro" id="IPR005135">
    <property type="entry name" value="Endo/exonuclease/phosphatase"/>
</dbReference>
<dbReference type="Gene3D" id="3.60.10.10">
    <property type="entry name" value="Endonuclease/exonuclease/phosphatase"/>
    <property type="match status" value="1"/>
</dbReference>
<keyword evidence="2" id="KW-0378">Hydrolase</keyword>
<dbReference type="PANTHER" id="PTHR14859:SF1">
    <property type="entry name" value="PGAP2-INTERACTING PROTEIN"/>
    <property type="match status" value="1"/>
</dbReference>
<dbReference type="SUPFAM" id="SSF56219">
    <property type="entry name" value="DNase I-like"/>
    <property type="match status" value="1"/>
</dbReference>
<dbReference type="AlphaFoldDB" id="A0A939ELH9"/>
<dbReference type="InterPro" id="IPR036691">
    <property type="entry name" value="Endo/exonu/phosph_ase_sf"/>
</dbReference>
<comment type="caution">
    <text evidence="2">The sequence shown here is derived from an EMBL/GenBank/DDBJ whole genome shotgun (WGS) entry which is preliminary data.</text>
</comment>
<dbReference type="RefSeq" id="WP_206938786.1">
    <property type="nucleotide sequence ID" value="NZ_JAFLNF010000002.1"/>
</dbReference>
<reference evidence="2" key="1">
    <citation type="submission" date="2021-03" db="EMBL/GenBank/DDBJ databases">
        <title>Roseibium sp. CAU 1637 isolated from Incheon.</title>
        <authorList>
            <person name="Kim W."/>
        </authorList>
    </citation>
    <scope>NUCLEOTIDE SEQUENCE</scope>
    <source>
        <strain evidence="2">CAU 1637</strain>
    </source>
</reference>
<keyword evidence="2" id="KW-0255">Endonuclease</keyword>
<keyword evidence="2" id="KW-0540">Nuclease</keyword>
<sequence length="238" mass="26516">MIKIASYNIQKAIGIDGRRRPERTMKVLKELDCHVLALQEADRRFGARTSPLQSDQLADLSGYRPVPLSPHNGGLGWHGNAILVRPDVEVEHYACIDLPRLEPRGAVMAQLVINGHRIRVAATHLSLVGRYRQRQIERLMQILHPDEDAPPTVLVGDLNEWRDDGRPLKAFSPHYTITTPGKSFPSPFPVASLDRIMTSCDLRVLKAGVHKSATARVASDHLPVWANLQIEERSNASA</sequence>
<dbReference type="EMBL" id="JAFLNF010000002">
    <property type="protein sequence ID" value="MBO0344653.1"/>
    <property type="molecule type" value="Genomic_DNA"/>
</dbReference>
<accession>A0A939ELH9</accession>
<evidence type="ECO:0000313" key="2">
    <source>
        <dbReference type="EMBL" id="MBO0344653.1"/>
    </source>
</evidence>
<organism evidence="2 3">
    <name type="scientific">Roseibium limicola</name>
    <dbReference type="NCBI Taxonomy" id="2816037"/>
    <lineage>
        <taxon>Bacteria</taxon>
        <taxon>Pseudomonadati</taxon>
        <taxon>Pseudomonadota</taxon>
        <taxon>Alphaproteobacteria</taxon>
        <taxon>Hyphomicrobiales</taxon>
        <taxon>Stappiaceae</taxon>
        <taxon>Roseibium</taxon>
    </lineage>
</organism>
<dbReference type="GO" id="GO:0016020">
    <property type="term" value="C:membrane"/>
    <property type="evidence" value="ECO:0007669"/>
    <property type="project" value="GOC"/>
</dbReference>
<name>A0A939ELH9_9HYPH</name>
<gene>
    <name evidence="2" type="ORF">J0X15_05440</name>
</gene>
<feature type="domain" description="Endonuclease/exonuclease/phosphatase" evidence="1">
    <location>
        <begin position="5"/>
        <end position="221"/>
    </location>
</feature>
<keyword evidence="3" id="KW-1185">Reference proteome</keyword>
<dbReference type="GO" id="GO:0006506">
    <property type="term" value="P:GPI anchor biosynthetic process"/>
    <property type="evidence" value="ECO:0007669"/>
    <property type="project" value="TreeGrafter"/>
</dbReference>
<evidence type="ECO:0000259" key="1">
    <source>
        <dbReference type="Pfam" id="PF03372"/>
    </source>
</evidence>
<dbReference type="Pfam" id="PF03372">
    <property type="entry name" value="Exo_endo_phos"/>
    <property type="match status" value="1"/>
</dbReference>